<organism evidence="2 3">
    <name type="scientific">Helicostylum pulchrum</name>
    <dbReference type="NCBI Taxonomy" id="562976"/>
    <lineage>
        <taxon>Eukaryota</taxon>
        <taxon>Fungi</taxon>
        <taxon>Fungi incertae sedis</taxon>
        <taxon>Mucoromycota</taxon>
        <taxon>Mucoromycotina</taxon>
        <taxon>Mucoromycetes</taxon>
        <taxon>Mucorales</taxon>
        <taxon>Mucorineae</taxon>
        <taxon>Mucoraceae</taxon>
        <taxon>Helicostylum</taxon>
    </lineage>
</organism>
<sequence length="330" mass="37865">MSSKKLKQFTNKNRTLPGEPIGALDSQRIASPNWKSYKGSVKRELIDDWKSFFSYYKSTVQISTKHHIWATEHTNLLPPPLHPISISKMYNLDSDDDEDDEYSYQDCCTADADIPSVKNATINLLNHIRDKQRIWGDTIFLNNNNRIFVIQLDTPNSLHTISIPSAESDYTLAITYHTVTRKSVVVLKALQLYMSTGVSYIVLIDRTCLLKNLHKIKDTAFGFLLTDTSVRRVCWNPDYIQKAMEQQTSLTIGSCVDLSRSFKQLDLSSLDDVFNHSLQGWQDKVQFNDLKRTFEEIKTALWNRSCLPITAKQYCAIEGWAVYSLYLATL</sequence>
<dbReference type="Proteomes" id="UP001476247">
    <property type="component" value="Unassembled WGS sequence"/>
</dbReference>
<protein>
    <submittedName>
        <fullName evidence="2">Uncharacterized protein</fullName>
    </submittedName>
</protein>
<evidence type="ECO:0000256" key="1">
    <source>
        <dbReference type="SAM" id="MobiDB-lite"/>
    </source>
</evidence>
<accession>A0ABP9YFV5</accession>
<dbReference type="EMBL" id="BAABUJ010000051">
    <property type="protein sequence ID" value="GAA5805827.1"/>
    <property type="molecule type" value="Genomic_DNA"/>
</dbReference>
<gene>
    <name evidence="2" type="ORF">HPULCUR_011353</name>
</gene>
<comment type="caution">
    <text evidence="2">The sequence shown here is derived from an EMBL/GenBank/DDBJ whole genome shotgun (WGS) entry which is preliminary data.</text>
</comment>
<keyword evidence="3" id="KW-1185">Reference proteome</keyword>
<evidence type="ECO:0000313" key="2">
    <source>
        <dbReference type="EMBL" id="GAA5805827.1"/>
    </source>
</evidence>
<name>A0ABP9YFV5_9FUNG</name>
<evidence type="ECO:0000313" key="3">
    <source>
        <dbReference type="Proteomes" id="UP001476247"/>
    </source>
</evidence>
<feature type="region of interest" description="Disordered" evidence="1">
    <location>
        <begin position="1"/>
        <end position="21"/>
    </location>
</feature>
<proteinExistence type="predicted"/>
<reference evidence="2 3" key="1">
    <citation type="submission" date="2024-04" db="EMBL/GenBank/DDBJ databases">
        <title>genome sequences of Mucor flavus KT1a and Helicostylum pulchrum KT1b strains isolation_sourced from the surface of a dry-aged beef.</title>
        <authorList>
            <person name="Toyotome T."/>
            <person name="Hosono M."/>
            <person name="Torimaru M."/>
            <person name="Fukuda K."/>
            <person name="Mikami N."/>
        </authorList>
    </citation>
    <scope>NUCLEOTIDE SEQUENCE [LARGE SCALE GENOMIC DNA]</scope>
    <source>
        <strain evidence="2 3">KT1b</strain>
    </source>
</reference>